<dbReference type="Proteomes" id="UP000438874">
    <property type="component" value="Unassembled WGS sequence"/>
</dbReference>
<evidence type="ECO:0000313" key="3">
    <source>
        <dbReference type="EMBL" id="GCL47183.1"/>
    </source>
</evidence>
<dbReference type="RefSeq" id="WP_159250006.1">
    <property type="nucleotide sequence ID" value="NZ_BJCH01000036.1"/>
</dbReference>
<dbReference type="InterPro" id="IPR045063">
    <property type="entry name" value="Dynamin_N"/>
</dbReference>
<reference evidence="3 4" key="1">
    <citation type="submission" date="2019-02" db="EMBL/GenBank/DDBJ databases">
        <title>Draft genome sequence of Arthrospira platensis NIES-3787.</title>
        <authorList>
            <person name="Yamaguchi H."/>
            <person name="Suzuki S."/>
            <person name="Kawachi M."/>
        </authorList>
    </citation>
    <scope>NUCLEOTIDE SEQUENCE [LARGE SCALE GENOMIC DNA]</scope>
    <source>
        <strain evidence="3 4">NIES-3787</strain>
    </source>
</reference>
<gene>
    <name evidence="3" type="ORF">NIES3787_28840</name>
</gene>
<accession>A0A6H9FQY2</accession>
<dbReference type="AlphaFoldDB" id="A0A6H9FQY2"/>
<evidence type="ECO:0000256" key="1">
    <source>
        <dbReference type="SAM" id="Coils"/>
    </source>
</evidence>
<protein>
    <recommendedName>
        <fullName evidence="2">Dynamin N-terminal domain-containing protein</fullName>
    </recommendedName>
</protein>
<keyword evidence="1" id="KW-0175">Coiled coil</keyword>
<feature type="coiled-coil region" evidence="1">
    <location>
        <begin position="399"/>
        <end position="474"/>
    </location>
</feature>
<feature type="domain" description="Dynamin N-terminal" evidence="2">
    <location>
        <begin position="91"/>
        <end position="339"/>
    </location>
</feature>
<dbReference type="SUPFAM" id="SSF52540">
    <property type="entry name" value="P-loop containing nucleoside triphosphate hydrolases"/>
    <property type="match status" value="1"/>
</dbReference>
<organism evidence="3 4">
    <name type="scientific">Microcystis aeruginosa NIES-3787</name>
    <dbReference type="NCBI Taxonomy" id="2517782"/>
    <lineage>
        <taxon>Bacteria</taxon>
        <taxon>Bacillati</taxon>
        <taxon>Cyanobacteriota</taxon>
        <taxon>Cyanophyceae</taxon>
        <taxon>Oscillatoriophycideae</taxon>
        <taxon>Chroococcales</taxon>
        <taxon>Microcystaceae</taxon>
        <taxon>Microcystis</taxon>
    </lineage>
</organism>
<dbReference type="InterPro" id="IPR027417">
    <property type="entry name" value="P-loop_NTPase"/>
</dbReference>
<sequence length="746" mass="86401">MSRRTKIQQIVQKREPLVSKIKQVNNNLTTLKGNIDTLESLRVRLMGESKEAAVIDFLRTVNLADISVNISHQINRLTDLMNRYQRGTINIGVVGLMGQGKSTFLQRISGLGDDVIPAKSGRACTACKSTIEYKEGKTEGEVTFHTQESFLTTVITPYYKALKLTPPRTIEDFEKPLPVPDFSYEQGNATLKSIYGHLKDDYHDHLQQYKPHLQTGSPKILSSVPKSEIYKYVSQPRDEKKKLISFDHLAVNSVKISCPFPNQDVQQIALVDVPGLGDTRLGDEDLMFKTLGQEVDLVLFIRRPDPVRQQWDDRDTKLYRTAYKALDSLNKRSFMVLNNLHGTNLEGCQDHKDTIQSKHIDVVRCEIANCNDSNEANRVLDLVLDYMIDNITSLDEKYVRTYQEELNKLQQRVTQELAKARQDWTTGLSKSYVNEQHKFLTLFRNSFRTLKRNLDQLEINLKRERQLSEEDENNFRQEVISVIENCKNDTGIPDIEQIIDWRIEVEEDWPSTYARYLHDVRTHLTRNFTSMENGMSRKVEEAKEKVNQSLRDALNLGNIPQLVDLQGSEFLKKLLEFIPDQLIPLKRPIETLANFEMSYRNHIRYLVRPYLDALDPNTNKMGLTRIIELTRIGVETPEIRQGIAEEIKENLETLRGEVIHNCEVHLPSIYSKPGEEIFMEIEEFVDQILRSEGVKDQWQTFLSEQKFYIWPEEFGGDTEQNHRQQWLNAVEQVAQVNQLQALQFVN</sequence>
<dbReference type="EMBL" id="BJCH01000036">
    <property type="protein sequence ID" value="GCL47183.1"/>
    <property type="molecule type" value="Genomic_DNA"/>
</dbReference>
<dbReference type="Gene3D" id="3.40.50.300">
    <property type="entry name" value="P-loop containing nucleotide triphosphate hydrolases"/>
    <property type="match status" value="1"/>
</dbReference>
<comment type="caution">
    <text evidence="3">The sequence shown here is derived from an EMBL/GenBank/DDBJ whole genome shotgun (WGS) entry which is preliminary data.</text>
</comment>
<dbReference type="Pfam" id="PF00350">
    <property type="entry name" value="Dynamin_N"/>
    <property type="match status" value="1"/>
</dbReference>
<name>A0A6H9FQY2_MICAE</name>
<evidence type="ECO:0000259" key="2">
    <source>
        <dbReference type="Pfam" id="PF00350"/>
    </source>
</evidence>
<proteinExistence type="predicted"/>
<evidence type="ECO:0000313" key="4">
    <source>
        <dbReference type="Proteomes" id="UP000438874"/>
    </source>
</evidence>